<comment type="caution">
    <text evidence="4">The sequence shown here is derived from an EMBL/GenBank/DDBJ whole genome shotgun (WGS) entry which is preliminary data.</text>
</comment>
<name>A0A210QTR2_MIZYE</name>
<dbReference type="GO" id="GO:0022008">
    <property type="term" value="P:neurogenesis"/>
    <property type="evidence" value="ECO:0007669"/>
    <property type="project" value="TreeGrafter"/>
</dbReference>
<keyword evidence="5" id="KW-1185">Reference proteome</keyword>
<evidence type="ECO:0000259" key="3">
    <source>
        <dbReference type="PROSITE" id="PS50097"/>
    </source>
</evidence>
<dbReference type="SMART" id="SM00875">
    <property type="entry name" value="BACK"/>
    <property type="match status" value="1"/>
</dbReference>
<accession>A0A210QTR2</accession>
<dbReference type="Pfam" id="PF07707">
    <property type="entry name" value="BACK"/>
    <property type="match status" value="1"/>
</dbReference>
<dbReference type="AlphaFoldDB" id="A0A210QTR2"/>
<protein>
    <submittedName>
        <fullName evidence="4">BTB/POZ domain-containing protein 2</fullName>
    </submittedName>
</protein>
<dbReference type="PANTHER" id="PTHR45774:SF3">
    <property type="entry name" value="BTB (POZ) DOMAIN-CONTAINING 2B-RELATED"/>
    <property type="match status" value="1"/>
</dbReference>
<dbReference type="InterPro" id="IPR012983">
    <property type="entry name" value="PHR"/>
</dbReference>
<dbReference type="Gene3D" id="3.30.710.10">
    <property type="entry name" value="Potassium Channel Kv1.1, Chain A"/>
    <property type="match status" value="1"/>
</dbReference>
<dbReference type="SUPFAM" id="SSF54695">
    <property type="entry name" value="POZ domain"/>
    <property type="match status" value="1"/>
</dbReference>
<organism evidence="4 5">
    <name type="scientific">Mizuhopecten yessoensis</name>
    <name type="common">Japanese scallop</name>
    <name type="synonym">Patinopecten yessoensis</name>
    <dbReference type="NCBI Taxonomy" id="6573"/>
    <lineage>
        <taxon>Eukaryota</taxon>
        <taxon>Metazoa</taxon>
        <taxon>Spiralia</taxon>
        <taxon>Lophotrochozoa</taxon>
        <taxon>Mollusca</taxon>
        <taxon>Bivalvia</taxon>
        <taxon>Autobranchia</taxon>
        <taxon>Pteriomorphia</taxon>
        <taxon>Pectinida</taxon>
        <taxon>Pectinoidea</taxon>
        <taxon>Pectinidae</taxon>
        <taxon>Mizuhopecten</taxon>
    </lineage>
</organism>
<dbReference type="PANTHER" id="PTHR45774">
    <property type="entry name" value="BTB/POZ DOMAIN-CONTAINING"/>
    <property type="match status" value="1"/>
</dbReference>
<evidence type="ECO:0000256" key="2">
    <source>
        <dbReference type="ARBA" id="ARBA00022490"/>
    </source>
</evidence>
<dbReference type="InterPro" id="IPR038648">
    <property type="entry name" value="PHR_sf"/>
</dbReference>
<evidence type="ECO:0000313" key="5">
    <source>
        <dbReference type="Proteomes" id="UP000242188"/>
    </source>
</evidence>
<dbReference type="Pfam" id="PF00651">
    <property type="entry name" value="BTB"/>
    <property type="match status" value="1"/>
</dbReference>
<dbReference type="Gene3D" id="2.60.120.820">
    <property type="entry name" value="PHR domain"/>
    <property type="match status" value="1"/>
</dbReference>
<dbReference type="InterPro" id="IPR011333">
    <property type="entry name" value="SKP1/BTB/POZ_sf"/>
</dbReference>
<evidence type="ECO:0000313" key="4">
    <source>
        <dbReference type="EMBL" id="OWF52143.1"/>
    </source>
</evidence>
<dbReference type="EMBL" id="NEDP02001925">
    <property type="protein sequence ID" value="OWF52143.1"/>
    <property type="molecule type" value="Genomic_DNA"/>
</dbReference>
<reference evidence="4 5" key="1">
    <citation type="journal article" date="2017" name="Nat. Ecol. Evol.">
        <title>Scallop genome provides insights into evolution of bilaterian karyotype and development.</title>
        <authorList>
            <person name="Wang S."/>
            <person name="Zhang J."/>
            <person name="Jiao W."/>
            <person name="Li J."/>
            <person name="Xun X."/>
            <person name="Sun Y."/>
            <person name="Guo X."/>
            <person name="Huan P."/>
            <person name="Dong B."/>
            <person name="Zhang L."/>
            <person name="Hu X."/>
            <person name="Sun X."/>
            <person name="Wang J."/>
            <person name="Zhao C."/>
            <person name="Wang Y."/>
            <person name="Wang D."/>
            <person name="Huang X."/>
            <person name="Wang R."/>
            <person name="Lv J."/>
            <person name="Li Y."/>
            <person name="Zhang Z."/>
            <person name="Liu B."/>
            <person name="Lu W."/>
            <person name="Hui Y."/>
            <person name="Liang J."/>
            <person name="Zhou Z."/>
            <person name="Hou R."/>
            <person name="Li X."/>
            <person name="Liu Y."/>
            <person name="Li H."/>
            <person name="Ning X."/>
            <person name="Lin Y."/>
            <person name="Zhao L."/>
            <person name="Xing Q."/>
            <person name="Dou J."/>
            <person name="Li Y."/>
            <person name="Mao J."/>
            <person name="Guo H."/>
            <person name="Dou H."/>
            <person name="Li T."/>
            <person name="Mu C."/>
            <person name="Jiang W."/>
            <person name="Fu Q."/>
            <person name="Fu X."/>
            <person name="Miao Y."/>
            <person name="Liu J."/>
            <person name="Yu Q."/>
            <person name="Li R."/>
            <person name="Liao H."/>
            <person name="Li X."/>
            <person name="Kong Y."/>
            <person name="Jiang Z."/>
            <person name="Chourrout D."/>
            <person name="Li R."/>
            <person name="Bao Z."/>
        </authorList>
    </citation>
    <scope>NUCLEOTIDE SEQUENCE [LARGE SCALE GENOMIC DNA]</scope>
    <source>
        <strain evidence="4 5">PY_sf001</strain>
    </source>
</reference>
<feature type="domain" description="BTB" evidence="3">
    <location>
        <begin position="44"/>
        <end position="113"/>
    </location>
</feature>
<dbReference type="Proteomes" id="UP000242188">
    <property type="component" value="Unassembled WGS sequence"/>
</dbReference>
<evidence type="ECO:0000256" key="1">
    <source>
        <dbReference type="ARBA" id="ARBA00004496"/>
    </source>
</evidence>
<dbReference type="Pfam" id="PF08005">
    <property type="entry name" value="PHR"/>
    <property type="match status" value="1"/>
</dbReference>
<dbReference type="SMART" id="SM00225">
    <property type="entry name" value="BTB"/>
    <property type="match status" value="1"/>
</dbReference>
<dbReference type="GO" id="GO:0005829">
    <property type="term" value="C:cytosol"/>
    <property type="evidence" value="ECO:0007669"/>
    <property type="project" value="TreeGrafter"/>
</dbReference>
<dbReference type="PROSITE" id="PS50097">
    <property type="entry name" value="BTB"/>
    <property type="match status" value="1"/>
</dbReference>
<dbReference type="InterPro" id="IPR011705">
    <property type="entry name" value="BACK"/>
</dbReference>
<keyword evidence="2" id="KW-0963">Cytoplasm</keyword>
<sequence length="444" mass="50748">METQTCVNFSNNEAEPDMAIPYDWQVGKSLAETNRHMLNNEVGCDVAFLLGDDRSEVYAHKYVLISRSCVFCAMLHGPMAERTSEYIHIPDIKRETFKQLLEYMYCEDTKVDTKNAPYLLYAARKYGIDALEEKCVRILEHGIAVENVCEVIRQAYQFDEHELKKKCLDFIFHHPKDILRSNNFSDLPDPVVREIIQADELAVKEEVVFDALLRWSEMECMRQELPVSGRNQRRIIGGMLKYIRFPLMGANYLNNIVLRSDILNNEEVRDIGDFFSGKSEGETKFKRDQRSLGDNQVLHWRFGPVSCIHNEETAISFSASRQVLVQGVQVDGSVYSDEIYDVDLSIFDTSNKELGKVKTKLDIKKNNLYDVLFHAAPKIDKGYKYTVILKIQGTHGYYGTSGKSSLPLRDSSPTVVNPDGEFTRIITNKNQVPAILVKPFIPAS</sequence>
<comment type="subcellular location">
    <subcellularLocation>
        <location evidence="1">Cytoplasm</location>
    </subcellularLocation>
</comment>
<gene>
    <name evidence="4" type="ORF">KP79_PYT15700</name>
</gene>
<dbReference type="OrthoDB" id="45365at2759"/>
<proteinExistence type="predicted"/>
<dbReference type="InterPro" id="IPR000210">
    <property type="entry name" value="BTB/POZ_dom"/>
</dbReference>
<dbReference type="Gene3D" id="1.25.40.420">
    <property type="match status" value="1"/>
</dbReference>